<gene>
    <name evidence="3" type="ORF">CYMTET_40598</name>
</gene>
<accession>A0AAE0C9T0</accession>
<dbReference type="InterPro" id="IPR036691">
    <property type="entry name" value="Endo/exonu/phosph_ase_sf"/>
</dbReference>
<organism evidence="3 4">
    <name type="scientific">Cymbomonas tetramitiformis</name>
    <dbReference type="NCBI Taxonomy" id="36881"/>
    <lineage>
        <taxon>Eukaryota</taxon>
        <taxon>Viridiplantae</taxon>
        <taxon>Chlorophyta</taxon>
        <taxon>Pyramimonadophyceae</taxon>
        <taxon>Pyramimonadales</taxon>
        <taxon>Pyramimonadaceae</taxon>
        <taxon>Cymbomonas</taxon>
    </lineage>
</organism>
<dbReference type="GO" id="GO:0005739">
    <property type="term" value="C:mitochondrion"/>
    <property type="evidence" value="ECO:0007669"/>
    <property type="project" value="TreeGrafter"/>
</dbReference>
<dbReference type="PANTHER" id="PTHR12121:SF37">
    <property type="entry name" value="2',5'-PHOSPHODIESTERASE 12"/>
    <property type="match status" value="1"/>
</dbReference>
<dbReference type="Gene3D" id="3.60.10.10">
    <property type="entry name" value="Endonuclease/exonuclease/phosphatase"/>
    <property type="match status" value="1"/>
</dbReference>
<comment type="caution">
    <text evidence="3">The sequence shown here is derived from an EMBL/GenBank/DDBJ whole genome shotgun (WGS) entry which is preliminary data.</text>
</comment>
<feature type="domain" description="2',5'-phosphodiesterase 12-like N-terminal" evidence="2">
    <location>
        <begin position="135"/>
        <end position="225"/>
    </location>
</feature>
<evidence type="ECO:0000313" key="4">
    <source>
        <dbReference type="Proteomes" id="UP001190700"/>
    </source>
</evidence>
<dbReference type="EMBL" id="LGRX02026961">
    <property type="protein sequence ID" value="KAK3250005.1"/>
    <property type="molecule type" value="Genomic_DNA"/>
</dbReference>
<keyword evidence="4" id="KW-1185">Reference proteome</keyword>
<dbReference type="Pfam" id="PF21171">
    <property type="entry name" value="PDE12-like_N"/>
    <property type="match status" value="1"/>
</dbReference>
<evidence type="ECO:0000313" key="3">
    <source>
        <dbReference type="EMBL" id="KAK3250005.1"/>
    </source>
</evidence>
<dbReference type="GO" id="GO:0000288">
    <property type="term" value="P:nuclear-transcribed mRNA catabolic process, deadenylation-dependent decay"/>
    <property type="evidence" value="ECO:0007669"/>
    <property type="project" value="TreeGrafter"/>
</dbReference>
<dbReference type="Pfam" id="PF03372">
    <property type="entry name" value="Exo_endo_phos"/>
    <property type="match status" value="1"/>
</dbReference>
<protein>
    <recommendedName>
        <fullName evidence="5">Endonuclease/exonuclease/phosphatase domain-containing protein</fullName>
    </recommendedName>
</protein>
<dbReference type="PANTHER" id="PTHR12121">
    <property type="entry name" value="CARBON CATABOLITE REPRESSOR PROTEIN 4"/>
    <property type="match status" value="1"/>
</dbReference>
<name>A0AAE0C9T0_9CHLO</name>
<proteinExistence type="predicted"/>
<reference evidence="3 4" key="1">
    <citation type="journal article" date="2015" name="Genome Biol. Evol.">
        <title>Comparative Genomics of a Bacterivorous Green Alga Reveals Evolutionary Causalities and Consequences of Phago-Mixotrophic Mode of Nutrition.</title>
        <authorList>
            <person name="Burns J.A."/>
            <person name="Paasch A."/>
            <person name="Narechania A."/>
            <person name="Kim E."/>
        </authorList>
    </citation>
    <scope>NUCLEOTIDE SEQUENCE [LARGE SCALE GENOMIC DNA]</scope>
    <source>
        <strain evidence="3 4">PLY_AMNH</strain>
    </source>
</reference>
<evidence type="ECO:0000259" key="1">
    <source>
        <dbReference type="Pfam" id="PF03372"/>
    </source>
</evidence>
<sequence length="643" mass="70519">MGGRVLMQSTQELTAYVRSIAEEDDLTVSLSAFGRDFNLSRPKAENVAKALKRLALNLSKKTKGKKRGASPSISGAREPSAVLVDGKGKAVPESYCNSQAWVSGNVLKLALPPHSGMEDSGGDVECEYRVVLNGPCVSGLTVPQLLMVGIAVCPWIDLEFADIDETSWRWWLQPGEMVGTEGENTPRTSDVVGMERTYTPRPSDVGLHLVCECIPRQGNLAGAPAIVVSEPVAGPPPPRPWLTRPMVSQGARGAHGLRFRAMSYNILSDLYVYGSSNAYCDRKYLDIGYRQQLLLDELFTYNADIICLQEVSSSLHQRFLAPSLHARGYWTLMDAKEGDVGEGCGVYIRRDKFDVVWRDQVSLRDAFNHSEHSHLFAPYKGKPHCEEVFNKLSTVSQLLLLRSSVQNGIDAAESPPLLVVNMHLFYHPGAPHARTLQAAAILQRAEEAMDAEEAAGRLRPGLLLCGDLNSTPETGLVEYLSLGRLSSSHPEWALGAGFHWGSGEEAALEVSQMLGEEVTQDGQRRGNLPVRWLQQQEIGAQPGEGEYGLQPDFEGPMLEHPFKLQSAHPIVEMVSHSSNYSSDFCGWLDYIFVEDRGIEIAGRLSPLDEGLLAQETGLPASRFPSDHVPVVCECILKSAEERG</sequence>
<feature type="domain" description="Endonuclease/exonuclease/phosphatase" evidence="1">
    <location>
        <begin position="262"/>
        <end position="627"/>
    </location>
</feature>
<dbReference type="InterPro" id="IPR048821">
    <property type="entry name" value="PDE12-like_N"/>
</dbReference>
<dbReference type="GO" id="GO:0000175">
    <property type="term" value="F:3'-5'-RNA exonuclease activity"/>
    <property type="evidence" value="ECO:0007669"/>
    <property type="project" value="TreeGrafter"/>
</dbReference>
<dbReference type="Proteomes" id="UP001190700">
    <property type="component" value="Unassembled WGS sequence"/>
</dbReference>
<dbReference type="InterPro" id="IPR050410">
    <property type="entry name" value="CCR4/nocturin_mRNA_transcr"/>
</dbReference>
<dbReference type="InterPro" id="IPR005135">
    <property type="entry name" value="Endo/exonuclease/phosphatase"/>
</dbReference>
<dbReference type="AlphaFoldDB" id="A0AAE0C9T0"/>
<dbReference type="SUPFAM" id="SSF56219">
    <property type="entry name" value="DNase I-like"/>
    <property type="match status" value="1"/>
</dbReference>
<evidence type="ECO:0008006" key="5">
    <source>
        <dbReference type="Google" id="ProtNLM"/>
    </source>
</evidence>
<evidence type="ECO:0000259" key="2">
    <source>
        <dbReference type="Pfam" id="PF21171"/>
    </source>
</evidence>